<evidence type="ECO:0000313" key="2">
    <source>
        <dbReference type="EnsemblMetazoa" id="AMEM011064-PA"/>
    </source>
</evidence>
<organism evidence="2 3">
    <name type="scientific">Anopheles merus</name>
    <name type="common">Mosquito</name>
    <dbReference type="NCBI Taxonomy" id="30066"/>
    <lineage>
        <taxon>Eukaryota</taxon>
        <taxon>Metazoa</taxon>
        <taxon>Ecdysozoa</taxon>
        <taxon>Arthropoda</taxon>
        <taxon>Hexapoda</taxon>
        <taxon>Insecta</taxon>
        <taxon>Pterygota</taxon>
        <taxon>Neoptera</taxon>
        <taxon>Endopterygota</taxon>
        <taxon>Diptera</taxon>
        <taxon>Nematocera</taxon>
        <taxon>Culicoidea</taxon>
        <taxon>Culicidae</taxon>
        <taxon>Anophelinae</taxon>
        <taxon>Anopheles</taxon>
    </lineage>
</organism>
<protein>
    <submittedName>
        <fullName evidence="2">Uncharacterized protein</fullName>
    </submittedName>
</protein>
<keyword evidence="3" id="KW-1185">Reference proteome</keyword>
<dbReference type="AlphaFoldDB" id="A0A182V9B5"/>
<dbReference type="Proteomes" id="UP000075903">
    <property type="component" value="Unassembled WGS sequence"/>
</dbReference>
<proteinExistence type="predicted"/>
<feature type="region of interest" description="Disordered" evidence="1">
    <location>
        <begin position="70"/>
        <end position="89"/>
    </location>
</feature>
<dbReference type="VEuPathDB" id="VectorBase:AMEM011064"/>
<dbReference type="EnsemblMetazoa" id="AMEM011064-RA">
    <property type="protein sequence ID" value="AMEM011064-PA"/>
    <property type="gene ID" value="AMEM011064"/>
</dbReference>
<name>A0A182V9B5_ANOME</name>
<evidence type="ECO:0000313" key="3">
    <source>
        <dbReference type="Proteomes" id="UP000075903"/>
    </source>
</evidence>
<reference evidence="2" key="1">
    <citation type="submission" date="2020-05" db="UniProtKB">
        <authorList>
            <consortium name="EnsemblMetazoa"/>
        </authorList>
    </citation>
    <scope>IDENTIFICATION</scope>
    <source>
        <strain evidence="2">MAF</strain>
    </source>
</reference>
<accession>A0A182V9B5</accession>
<evidence type="ECO:0000256" key="1">
    <source>
        <dbReference type="SAM" id="MobiDB-lite"/>
    </source>
</evidence>
<sequence length="270" mass="29040">MWYIPQFDTGHRDFYALATGGTAQRTVGAASQQLQPLPGARATVSPLARVAYVRYLPADAQLGWDGPLHHHADSPVAAQDAHERGPGAPDVPADAVHHAVRLDRVQHLVHGDQLGQVVQGDVGRLVDEREGDAAVARLERRVAVPVGVVRDQALRLDPGAQPHVQLVVVRVPLHPLDLLGRQVQMLLHELHHLRQAHLAPQKAKVGPDGVDAHAALRHVVRLVGKHGSSHEGKPSPVQTLSCAQSQLVQSPQRKSTKSELPAPWAACAMG</sequence>